<dbReference type="AlphaFoldDB" id="A0A8T8K463"/>
<dbReference type="SUPFAM" id="SSF55961">
    <property type="entry name" value="Bet v1-like"/>
    <property type="match status" value="1"/>
</dbReference>
<proteinExistence type="inferred from homology"/>
<evidence type="ECO:0000259" key="2">
    <source>
        <dbReference type="Pfam" id="PF08327"/>
    </source>
</evidence>
<keyword evidence="4" id="KW-1185">Reference proteome</keyword>
<gene>
    <name evidence="3" type="ORF">HYG87_02290</name>
</gene>
<dbReference type="InterPro" id="IPR023393">
    <property type="entry name" value="START-like_dom_sf"/>
</dbReference>
<dbReference type="GeneID" id="64819556"/>
<dbReference type="EMBL" id="CP058560">
    <property type="protein sequence ID" value="QUH22682.1"/>
    <property type="molecule type" value="Genomic_DNA"/>
</dbReference>
<evidence type="ECO:0000256" key="1">
    <source>
        <dbReference type="ARBA" id="ARBA00006817"/>
    </source>
</evidence>
<dbReference type="KEGG" id="meme:HYG87_02290"/>
<dbReference type="Proteomes" id="UP000681041">
    <property type="component" value="Chromosome"/>
</dbReference>
<dbReference type="CDD" id="cd07814">
    <property type="entry name" value="SRPBCC_CalC_Aha1-like"/>
    <property type="match status" value="1"/>
</dbReference>
<dbReference type="OrthoDB" id="66844at2157"/>
<dbReference type="RefSeq" id="WP_211533627.1">
    <property type="nucleotide sequence ID" value="NZ_CP058560.1"/>
</dbReference>
<protein>
    <submittedName>
        <fullName evidence="3">SRPBCC domain-containing protein</fullName>
    </submittedName>
</protein>
<name>A0A8T8K463_9EURY</name>
<dbReference type="InterPro" id="IPR013538">
    <property type="entry name" value="ASHA1/2-like_C"/>
</dbReference>
<feature type="domain" description="Activator of Hsp90 ATPase homologue 1/2-like C-terminal" evidence="2">
    <location>
        <begin position="11"/>
        <end position="146"/>
    </location>
</feature>
<sequence length="148" mass="17073">MLNQQYSIVINAPPKKVWHSMLDPDTYQIWTAPFMPGSFYEGKWETGSKILFLVEDKKGMMSGMVSKIKESRPYEFVSIEHKGVVEDGKEKEIEELAGSLENYTLKEIDGKTEVIVDLRGPGEIDEEWQQEEDIWSQALQILKEMAEK</sequence>
<dbReference type="Pfam" id="PF08327">
    <property type="entry name" value="AHSA1"/>
    <property type="match status" value="1"/>
</dbReference>
<accession>A0A8T8K463</accession>
<reference evidence="3" key="1">
    <citation type="submission" date="2020-07" db="EMBL/GenBank/DDBJ databases">
        <title>Methanobacterium. sp. MethCan genome.</title>
        <authorList>
            <person name="Postec A."/>
            <person name="Quemeneur M."/>
        </authorList>
    </citation>
    <scope>NUCLEOTIDE SEQUENCE</scope>
    <source>
        <strain evidence="3">MethCAN</strain>
    </source>
</reference>
<comment type="similarity">
    <text evidence="1">Belongs to the AHA1 family.</text>
</comment>
<organism evidence="3 4">
    <name type="scientific">Methanobacterium alkalithermotolerans</name>
    <dbReference type="NCBI Taxonomy" id="2731220"/>
    <lineage>
        <taxon>Archaea</taxon>
        <taxon>Methanobacteriati</taxon>
        <taxon>Methanobacteriota</taxon>
        <taxon>Methanomada group</taxon>
        <taxon>Methanobacteria</taxon>
        <taxon>Methanobacteriales</taxon>
        <taxon>Methanobacteriaceae</taxon>
        <taxon>Methanobacterium</taxon>
    </lineage>
</organism>
<evidence type="ECO:0000313" key="3">
    <source>
        <dbReference type="EMBL" id="QUH22682.1"/>
    </source>
</evidence>
<evidence type="ECO:0000313" key="4">
    <source>
        <dbReference type="Proteomes" id="UP000681041"/>
    </source>
</evidence>
<dbReference type="Gene3D" id="3.30.530.20">
    <property type="match status" value="1"/>
</dbReference>